<gene>
    <name evidence="1" type="ORF">PSON_ATCC_30995.1.T1580057</name>
</gene>
<organism evidence="1 2">
    <name type="scientific">Paramecium sonneborni</name>
    <dbReference type="NCBI Taxonomy" id="65129"/>
    <lineage>
        <taxon>Eukaryota</taxon>
        <taxon>Sar</taxon>
        <taxon>Alveolata</taxon>
        <taxon>Ciliophora</taxon>
        <taxon>Intramacronucleata</taxon>
        <taxon>Oligohymenophorea</taxon>
        <taxon>Peniculida</taxon>
        <taxon>Parameciidae</taxon>
        <taxon>Paramecium</taxon>
    </lineage>
</organism>
<dbReference type="EMBL" id="CAJJDN010000158">
    <property type="protein sequence ID" value="CAD8125334.1"/>
    <property type="molecule type" value="Genomic_DNA"/>
</dbReference>
<reference evidence="1" key="1">
    <citation type="submission" date="2021-01" db="EMBL/GenBank/DDBJ databases">
        <authorList>
            <consortium name="Genoscope - CEA"/>
            <person name="William W."/>
        </authorList>
    </citation>
    <scope>NUCLEOTIDE SEQUENCE</scope>
</reference>
<keyword evidence="2" id="KW-1185">Reference proteome</keyword>
<evidence type="ECO:0000313" key="2">
    <source>
        <dbReference type="Proteomes" id="UP000692954"/>
    </source>
</evidence>
<sequence>MYISFRIDDRINLYIVEQEFINPFCNLEKTTTIDQIENTLEMLKQNNICAIINCIDNDQSMKAYGIHYLNIHINLQDQLESSRLFLHFWTKIKKCSVAIYCDSSMQKSIKVLKNYLKHLFNWDEERVQKEIQEQNMLNENKCNLQKEIAQNSKRQQQERKSGIKIEEIENKNLKNQINWNKIYGSEEIESDQPIQQAIKIQSRFIQNQILKNQ</sequence>
<evidence type="ECO:0000313" key="1">
    <source>
        <dbReference type="EMBL" id="CAD8125334.1"/>
    </source>
</evidence>
<comment type="caution">
    <text evidence="1">The sequence shown here is derived from an EMBL/GenBank/DDBJ whole genome shotgun (WGS) entry which is preliminary data.</text>
</comment>
<dbReference type="AlphaFoldDB" id="A0A8S1RDF4"/>
<name>A0A8S1RDF4_9CILI</name>
<proteinExistence type="predicted"/>
<dbReference type="OrthoDB" id="310729at2759"/>
<dbReference type="Proteomes" id="UP000692954">
    <property type="component" value="Unassembled WGS sequence"/>
</dbReference>
<protein>
    <submittedName>
        <fullName evidence="1">Uncharacterized protein</fullName>
    </submittedName>
</protein>
<accession>A0A8S1RDF4</accession>